<dbReference type="AlphaFoldDB" id="A0A927GAS6"/>
<protein>
    <recommendedName>
        <fullName evidence="3">Lipoprotein</fullName>
    </recommendedName>
</protein>
<comment type="caution">
    <text evidence="1">The sequence shown here is derived from an EMBL/GenBank/DDBJ whole genome shotgun (WGS) entry which is preliminary data.</text>
</comment>
<evidence type="ECO:0000313" key="1">
    <source>
        <dbReference type="EMBL" id="MBD2705489.1"/>
    </source>
</evidence>
<evidence type="ECO:0008006" key="3">
    <source>
        <dbReference type="Google" id="ProtNLM"/>
    </source>
</evidence>
<keyword evidence="2" id="KW-1185">Reference proteome</keyword>
<reference evidence="1" key="1">
    <citation type="submission" date="2020-09" db="EMBL/GenBank/DDBJ databases">
        <authorList>
            <person name="Kim M.K."/>
        </authorList>
    </citation>
    <scope>NUCLEOTIDE SEQUENCE</scope>
    <source>
        <strain evidence="1">BT702</strain>
    </source>
</reference>
<sequence length="238" mass="26343">MKTSALILACFMPFIYACQDQKVPDPEVNKMSTSTDFQSNIEDWSADFTDYGVAQENSMEFKSDRQNLPDPLDKNRKALMVSGQNRSASMFMFIKKKISGLQPNTEYKLLFEVELASKYPVNSVGIGASPSLGVILKAGASSTEPVKVKNGDYYNLNLDKGDIISEGKDLITLGHVGIDNESDQYALIQRNNKEKIFTAKTNDSGELWLIVGTDSGFEGLTTLYYTNVKVTPLAYISL</sequence>
<dbReference type="RefSeq" id="WP_190892959.1">
    <property type="nucleotide sequence ID" value="NZ_JACWZY010000058.1"/>
</dbReference>
<name>A0A927GAS6_9BACT</name>
<dbReference type="PROSITE" id="PS51257">
    <property type="entry name" value="PROKAR_LIPOPROTEIN"/>
    <property type="match status" value="1"/>
</dbReference>
<proteinExistence type="predicted"/>
<accession>A0A927GAS6</accession>
<dbReference type="Proteomes" id="UP000598820">
    <property type="component" value="Unassembled WGS sequence"/>
</dbReference>
<organism evidence="1 2">
    <name type="scientific">Spirosoma profusum</name>
    <dbReference type="NCBI Taxonomy" id="2771354"/>
    <lineage>
        <taxon>Bacteria</taxon>
        <taxon>Pseudomonadati</taxon>
        <taxon>Bacteroidota</taxon>
        <taxon>Cytophagia</taxon>
        <taxon>Cytophagales</taxon>
        <taxon>Cytophagaceae</taxon>
        <taxon>Spirosoma</taxon>
    </lineage>
</organism>
<evidence type="ECO:0000313" key="2">
    <source>
        <dbReference type="Proteomes" id="UP000598820"/>
    </source>
</evidence>
<gene>
    <name evidence="1" type="ORF">IC229_33065</name>
</gene>
<dbReference type="EMBL" id="JACWZY010000058">
    <property type="protein sequence ID" value="MBD2705489.1"/>
    <property type="molecule type" value="Genomic_DNA"/>
</dbReference>